<proteinExistence type="predicted"/>
<dbReference type="EMBL" id="PEBW01000001">
    <property type="protein sequence ID" value="PTQ53273.1"/>
    <property type="molecule type" value="Genomic_DNA"/>
</dbReference>
<sequence length="214" mass="22478">MELFLMLLGFTFASSIDNYAVAITYGLRRVKIPLASNFLIAGVAFLFTAAGMSFGLFLKEVLPDLLPTVLGAAILGILGLRVVLLAWPRNRRTGKKNRGKGGPGIWPSLEGVFLAPESVDRDGKQVIGWGEAVLLGIALSANALTNGVSAGLFGLPVFLLSTLTALGSFVSVWLGVLSGKTVARVRVGPFTVGQFGTILSGALLLLIAFFALVD</sequence>
<organism evidence="6 7">
    <name type="scientific">Brockia lithotrophica</name>
    <dbReference type="NCBI Taxonomy" id="933949"/>
    <lineage>
        <taxon>Bacteria</taxon>
        <taxon>Bacillati</taxon>
        <taxon>Bacillota</taxon>
        <taxon>Bacilli</taxon>
        <taxon>Bacillales</taxon>
        <taxon>Bacillales Family X. Incertae Sedis</taxon>
        <taxon>Brockia</taxon>
    </lineage>
</organism>
<comment type="caution">
    <text evidence="6">The sequence shown here is derived from an EMBL/GenBank/DDBJ whole genome shotgun (WGS) entry which is preliminary data.</text>
</comment>
<reference evidence="6 7" key="1">
    <citation type="submission" date="2017-08" db="EMBL/GenBank/DDBJ databases">
        <title>Burning lignite coal seam in the remote Altai Mountains harbors a hydrogen-driven thermophilic microbial community.</title>
        <authorList>
            <person name="Kadnikov V.V."/>
            <person name="Mardanov A.V."/>
            <person name="Ivasenko D."/>
            <person name="Beletsky A.V."/>
            <person name="Karnachuk O.V."/>
            <person name="Ravin N.V."/>
        </authorList>
    </citation>
    <scope>NUCLEOTIDE SEQUENCE [LARGE SCALE GENOMIC DNA]</scope>
    <source>
        <strain evidence="6">AL31</strain>
    </source>
</reference>
<dbReference type="PANTHER" id="PTHR35529:SF2">
    <property type="entry name" value="SPORULATION PROTEIN YTAF-RELATED"/>
    <property type="match status" value="1"/>
</dbReference>
<feature type="transmembrane region" description="Helical" evidence="5">
    <location>
        <begin position="194"/>
        <end position="213"/>
    </location>
</feature>
<feature type="transmembrane region" description="Helical" evidence="5">
    <location>
        <begin position="38"/>
        <end position="58"/>
    </location>
</feature>
<evidence type="ECO:0000313" key="7">
    <source>
        <dbReference type="Proteomes" id="UP000244016"/>
    </source>
</evidence>
<dbReference type="PANTHER" id="PTHR35529">
    <property type="entry name" value="MANGANESE EFFLUX PUMP MNTP-RELATED"/>
    <property type="match status" value="1"/>
</dbReference>
<dbReference type="AlphaFoldDB" id="A0A2T5GAR5"/>
<keyword evidence="4 5" id="KW-0472">Membrane</keyword>
<evidence type="ECO:0000256" key="3">
    <source>
        <dbReference type="ARBA" id="ARBA00022989"/>
    </source>
</evidence>
<dbReference type="Proteomes" id="UP000244016">
    <property type="component" value="Unassembled WGS sequence"/>
</dbReference>
<protein>
    <submittedName>
        <fullName evidence="6">Integral membrane protein</fullName>
    </submittedName>
</protein>
<evidence type="ECO:0000256" key="2">
    <source>
        <dbReference type="ARBA" id="ARBA00022692"/>
    </source>
</evidence>
<dbReference type="Pfam" id="PF02659">
    <property type="entry name" value="Mntp"/>
    <property type="match status" value="1"/>
</dbReference>
<keyword evidence="3 5" id="KW-1133">Transmembrane helix</keyword>
<evidence type="ECO:0000313" key="6">
    <source>
        <dbReference type="EMBL" id="PTQ53273.1"/>
    </source>
</evidence>
<feature type="transmembrane region" description="Helical" evidence="5">
    <location>
        <begin position="152"/>
        <end position="174"/>
    </location>
</feature>
<evidence type="ECO:0000256" key="4">
    <source>
        <dbReference type="ARBA" id="ARBA00023136"/>
    </source>
</evidence>
<dbReference type="InterPro" id="IPR014205">
    <property type="entry name" value="Spore_YtaF"/>
</dbReference>
<name>A0A2T5GAR5_9BACL</name>
<keyword evidence="2 5" id="KW-0812">Transmembrane</keyword>
<feature type="transmembrane region" description="Helical" evidence="5">
    <location>
        <begin position="126"/>
        <end position="145"/>
    </location>
</feature>
<accession>A0A2T5GAR5</accession>
<dbReference type="InterPro" id="IPR003810">
    <property type="entry name" value="Mntp/YtaF"/>
</dbReference>
<evidence type="ECO:0000256" key="5">
    <source>
        <dbReference type="SAM" id="Phobius"/>
    </source>
</evidence>
<gene>
    <name evidence="6" type="ORF">BLITH_0353</name>
</gene>
<evidence type="ECO:0000256" key="1">
    <source>
        <dbReference type="ARBA" id="ARBA00022475"/>
    </source>
</evidence>
<feature type="transmembrane region" description="Helical" evidence="5">
    <location>
        <begin position="65"/>
        <end position="87"/>
    </location>
</feature>
<keyword evidence="1" id="KW-1003">Cell membrane</keyword>
<dbReference type="NCBIfam" id="TIGR02840">
    <property type="entry name" value="spore_YtaF"/>
    <property type="match status" value="1"/>
</dbReference>